<dbReference type="EMBL" id="WVBC01000032">
    <property type="protein sequence ID" value="NKT80159.1"/>
    <property type="molecule type" value="Genomic_DNA"/>
</dbReference>
<dbReference type="PANTHER" id="PTHR36840:SF1">
    <property type="entry name" value="BLL5714 PROTEIN"/>
    <property type="match status" value="1"/>
</dbReference>
<dbReference type="EMBL" id="WUXR01000002">
    <property type="protein sequence ID" value="MBM4565183.1"/>
    <property type="molecule type" value="Genomic_DNA"/>
</dbReference>
<comment type="caution">
    <text evidence="2">The sequence shown here is derived from an EMBL/GenBank/DDBJ whole genome shotgun (WGS) entry which is preliminary data.</text>
</comment>
<reference evidence="3" key="2">
    <citation type="journal article" date="2020" name="Environ. Microbiol.">
        <title>The novel and transferable erm(51) gene confers Macrolides, Lincosamides, and Streptogramins B (MLSB) resistance to clonal Rhodococcus equi in the environment.</title>
        <authorList>
            <person name="Huber L."/>
            <person name="Giguere S."/>
            <person name="Slovis N.M."/>
            <person name="Alvarez-Narvaez S."/>
            <person name="Hart K.A."/>
            <person name="Greiter M."/>
            <person name="Morris E.R.A."/>
            <person name="Cohen N.D."/>
        </authorList>
    </citation>
    <scope>NUCLEOTIDE SEQUENCE</scope>
    <source>
        <strain evidence="3">Lh_116_1</strain>
        <strain evidence="4">Lh_16_1</strain>
    </source>
</reference>
<dbReference type="Proteomes" id="UP000608063">
    <property type="component" value="Unassembled WGS sequence"/>
</dbReference>
<feature type="transmembrane region" description="Helical" evidence="1">
    <location>
        <begin position="341"/>
        <end position="359"/>
    </location>
</feature>
<feature type="transmembrane region" description="Helical" evidence="1">
    <location>
        <begin position="229"/>
        <end position="249"/>
    </location>
</feature>
<dbReference type="Pfam" id="PF06772">
    <property type="entry name" value="LtrA"/>
    <property type="match status" value="1"/>
</dbReference>
<organism evidence="2 5">
    <name type="scientific">Rhodococcus hoagii</name>
    <name type="common">Corynebacterium equii</name>
    <dbReference type="NCBI Taxonomy" id="43767"/>
    <lineage>
        <taxon>Bacteria</taxon>
        <taxon>Bacillati</taxon>
        <taxon>Actinomycetota</taxon>
        <taxon>Actinomycetes</taxon>
        <taxon>Mycobacteriales</taxon>
        <taxon>Nocardiaceae</taxon>
        <taxon>Prescottella</taxon>
    </lineage>
</organism>
<dbReference type="Proteomes" id="UP000603463">
    <property type="component" value="Unassembled WGS sequence"/>
</dbReference>
<sequence length="398" mass="43771">MDITRRLTTRPTEERASVSPLELFFDLVFVFAITRVTDLMADDPTGINLLHGILVMAVLWWSWVGYSWVANLVRADEGVVRLVMLAAMSAVFVVALTIPEAFDDLSGGLDGPMVFALGYFAVRLLHILVFLVISRDDAQLRGQIKRFVPSMLTGTTFLLIASQVTGPWQTVLWFLALAGDYLGTLVGGLDWRLRSVSHFAERHGLFVIIALGESIVSIGIGVATLPITWAIIVASLLGLAVSSLLWWAYFDVTSLMVEHAFEEARGRRRIQIAQRCYSYAHLPMVIGVVMLSLGLKKILYYVGDGNHHRLTDPLQGWPLVALFGGAALYLAALVVFKLYGVGAFSVPRTVTVVVLVALIPVVWHLPALVTLGILTAVLLLLIAYETRAFAEGRRTIRA</sequence>
<reference evidence="2" key="1">
    <citation type="submission" date="2019-11" db="EMBL/GenBank/DDBJ databases">
        <title>Spread of Macrolides and rifampicin resistant Rhodococcus equi in clinical isolates in the USA.</title>
        <authorList>
            <person name="Alvarez-Narvaez S."/>
            <person name="Huber L."/>
            <person name="Cohen N.D."/>
            <person name="Slovis N."/>
            <person name="Greiter M."/>
            <person name="Giguere S."/>
            <person name="Hart K."/>
        </authorList>
    </citation>
    <scope>NUCLEOTIDE SEQUENCE</scope>
    <source>
        <strain evidence="2">Lh_17</strain>
    </source>
</reference>
<feature type="transmembrane region" description="Helical" evidence="1">
    <location>
        <begin position="21"/>
        <end position="37"/>
    </location>
</feature>
<feature type="transmembrane region" description="Helical" evidence="1">
    <location>
        <begin position="114"/>
        <end position="134"/>
    </location>
</feature>
<keyword evidence="1" id="KW-0472">Membrane</keyword>
<dbReference type="AlphaFoldDB" id="A0A9Q2Z2X1"/>
<feature type="transmembrane region" description="Helical" evidence="1">
    <location>
        <begin position="82"/>
        <end position="102"/>
    </location>
</feature>
<protein>
    <submittedName>
        <fullName evidence="2">Low temperature requirement protein A</fullName>
    </submittedName>
</protein>
<evidence type="ECO:0000313" key="5">
    <source>
        <dbReference type="Proteomes" id="UP000808906"/>
    </source>
</evidence>
<dbReference type="EMBL" id="WVDC01000001">
    <property type="protein sequence ID" value="NKW41302.1"/>
    <property type="molecule type" value="Genomic_DNA"/>
</dbReference>
<evidence type="ECO:0000313" key="2">
    <source>
        <dbReference type="EMBL" id="MBM4565183.1"/>
    </source>
</evidence>
<feature type="transmembrane region" description="Helical" evidence="1">
    <location>
        <begin position="365"/>
        <end position="384"/>
    </location>
</feature>
<dbReference type="InterPro" id="IPR010640">
    <property type="entry name" value="Low_temperature_requirement_A"/>
</dbReference>
<evidence type="ECO:0000313" key="4">
    <source>
        <dbReference type="EMBL" id="NKW41302.1"/>
    </source>
</evidence>
<feature type="transmembrane region" description="Helical" evidence="1">
    <location>
        <begin position="171"/>
        <end position="191"/>
    </location>
</feature>
<keyword evidence="1" id="KW-0812">Transmembrane</keyword>
<dbReference type="Proteomes" id="UP000808906">
    <property type="component" value="Unassembled WGS sequence"/>
</dbReference>
<feature type="transmembrane region" description="Helical" evidence="1">
    <location>
        <begin position="146"/>
        <end position="165"/>
    </location>
</feature>
<feature type="transmembrane region" description="Helical" evidence="1">
    <location>
        <begin position="315"/>
        <end position="336"/>
    </location>
</feature>
<feature type="transmembrane region" description="Helical" evidence="1">
    <location>
        <begin position="276"/>
        <end position="295"/>
    </location>
</feature>
<feature type="transmembrane region" description="Helical" evidence="1">
    <location>
        <begin position="203"/>
        <end position="223"/>
    </location>
</feature>
<dbReference type="PANTHER" id="PTHR36840">
    <property type="entry name" value="BLL5714 PROTEIN"/>
    <property type="match status" value="1"/>
</dbReference>
<evidence type="ECO:0000313" key="3">
    <source>
        <dbReference type="EMBL" id="NKT80159.1"/>
    </source>
</evidence>
<evidence type="ECO:0000256" key="1">
    <source>
        <dbReference type="SAM" id="Phobius"/>
    </source>
</evidence>
<proteinExistence type="predicted"/>
<gene>
    <name evidence="2" type="ORF">GS441_06980</name>
    <name evidence="3" type="ORF">GS882_18900</name>
    <name evidence="4" type="ORF">GS947_06645</name>
</gene>
<accession>A0A9Q2Z2X1</accession>
<dbReference type="RefSeq" id="WP_084961703.1">
    <property type="nucleotide sequence ID" value="NZ_CP095477.1"/>
</dbReference>
<keyword evidence="1" id="KW-1133">Transmembrane helix</keyword>
<name>A0A9Q2Z2X1_RHOHA</name>
<feature type="transmembrane region" description="Helical" evidence="1">
    <location>
        <begin position="49"/>
        <end position="70"/>
    </location>
</feature>